<dbReference type="InterPro" id="IPR050763">
    <property type="entry name" value="ABC_transporter_ATP-binding"/>
</dbReference>
<dbReference type="Proteomes" id="UP000242469">
    <property type="component" value="Unassembled WGS sequence"/>
</dbReference>
<protein>
    <submittedName>
        <fullName evidence="7">ABC-2 type transport system ATP-binding protein</fullName>
    </submittedName>
</protein>
<keyword evidence="4" id="KW-0547">Nucleotide-binding</keyword>
<keyword evidence="3" id="KW-0536">Nodulation</keyword>
<dbReference type="OrthoDB" id="9775490at2"/>
<dbReference type="AlphaFoldDB" id="A0A1H4ANY5"/>
<proteinExistence type="inferred from homology"/>
<keyword evidence="5 7" id="KW-0067">ATP-binding</keyword>
<dbReference type="InterPro" id="IPR027417">
    <property type="entry name" value="P-loop_NTPase"/>
</dbReference>
<dbReference type="GO" id="GO:0005524">
    <property type="term" value="F:ATP binding"/>
    <property type="evidence" value="ECO:0007669"/>
    <property type="project" value="UniProtKB-KW"/>
</dbReference>
<evidence type="ECO:0000256" key="4">
    <source>
        <dbReference type="ARBA" id="ARBA00022741"/>
    </source>
</evidence>
<feature type="domain" description="ABC transporter" evidence="6">
    <location>
        <begin position="3"/>
        <end position="233"/>
    </location>
</feature>
<evidence type="ECO:0000256" key="5">
    <source>
        <dbReference type="ARBA" id="ARBA00022840"/>
    </source>
</evidence>
<organism evidence="7 8">
    <name type="scientific">Marinobacterium iners DSM 11526</name>
    <dbReference type="NCBI Taxonomy" id="1122198"/>
    <lineage>
        <taxon>Bacteria</taxon>
        <taxon>Pseudomonadati</taxon>
        <taxon>Pseudomonadota</taxon>
        <taxon>Gammaproteobacteria</taxon>
        <taxon>Oceanospirillales</taxon>
        <taxon>Oceanospirillaceae</taxon>
        <taxon>Marinobacterium</taxon>
    </lineage>
</organism>
<evidence type="ECO:0000256" key="1">
    <source>
        <dbReference type="ARBA" id="ARBA00005417"/>
    </source>
</evidence>
<evidence type="ECO:0000259" key="6">
    <source>
        <dbReference type="PROSITE" id="PS50893"/>
    </source>
</evidence>
<dbReference type="SUPFAM" id="SSF52540">
    <property type="entry name" value="P-loop containing nucleoside triphosphate hydrolases"/>
    <property type="match status" value="1"/>
</dbReference>
<dbReference type="SMART" id="SM00382">
    <property type="entry name" value="AAA"/>
    <property type="match status" value="1"/>
</dbReference>
<dbReference type="PANTHER" id="PTHR42711:SF5">
    <property type="entry name" value="ABC TRANSPORTER ATP-BINDING PROTEIN NATA"/>
    <property type="match status" value="1"/>
</dbReference>
<dbReference type="PANTHER" id="PTHR42711">
    <property type="entry name" value="ABC TRANSPORTER ATP-BINDING PROTEIN"/>
    <property type="match status" value="1"/>
</dbReference>
<accession>A0A1H4ANY5</accession>
<gene>
    <name evidence="7" type="ORF">SAMN02745729_10311</name>
</gene>
<dbReference type="STRING" id="1122198.SAMN02745729_10311"/>
<dbReference type="InterPro" id="IPR003593">
    <property type="entry name" value="AAA+_ATPase"/>
</dbReference>
<dbReference type="GO" id="GO:0016887">
    <property type="term" value="F:ATP hydrolysis activity"/>
    <property type="evidence" value="ECO:0007669"/>
    <property type="project" value="InterPro"/>
</dbReference>
<dbReference type="InterPro" id="IPR022467">
    <property type="entry name" value="ABC_transprt_ATP-bd_su_PQQ"/>
</dbReference>
<keyword evidence="2" id="KW-0813">Transport</keyword>
<evidence type="ECO:0000256" key="3">
    <source>
        <dbReference type="ARBA" id="ARBA00022458"/>
    </source>
</evidence>
<comment type="similarity">
    <text evidence="1">Belongs to the ABC transporter superfamily.</text>
</comment>
<name>A0A1H4ANY5_9GAMM</name>
<keyword evidence="8" id="KW-1185">Reference proteome</keyword>
<evidence type="ECO:0000256" key="2">
    <source>
        <dbReference type="ARBA" id="ARBA00022448"/>
    </source>
</evidence>
<evidence type="ECO:0000313" key="8">
    <source>
        <dbReference type="Proteomes" id="UP000242469"/>
    </source>
</evidence>
<dbReference type="PROSITE" id="PS50893">
    <property type="entry name" value="ABC_TRANSPORTER_2"/>
    <property type="match status" value="1"/>
</dbReference>
<dbReference type="Gene3D" id="3.40.50.300">
    <property type="entry name" value="P-loop containing nucleotide triphosphate hydrolases"/>
    <property type="match status" value="1"/>
</dbReference>
<sequence length="246" mass="27280">MSIEAQNISFRYGHRLALDNISFRLEPGCFNALLGPNGAGKSTLYALLTRLFALQQGEIRIDGLALRQQPRALMQRIGVVFQHSTLDQDLSVLQNLEYHGALHGLSTRQVRTAAAPLLERLQLGDRLHDSIRSLNGGHRRRVEIVRALLHEPSVLLLDEASVGLDTASRQAINRHVRELCAGKNLTVLWATHLIEEIEQDDPVLILHKGQILADNIASAICSEHHCPSLAKAFERITGLEEPTACH</sequence>
<evidence type="ECO:0000313" key="7">
    <source>
        <dbReference type="EMBL" id="SEA37437.1"/>
    </source>
</evidence>
<dbReference type="Pfam" id="PF00005">
    <property type="entry name" value="ABC_tran"/>
    <property type="match status" value="1"/>
</dbReference>
<dbReference type="NCBIfam" id="TIGR03864">
    <property type="entry name" value="PQQ_ABC_ATP"/>
    <property type="match status" value="1"/>
</dbReference>
<reference evidence="8" key="1">
    <citation type="submission" date="2016-10" db="EMBL/GenBank/DDBJ databases">
        <authorList>
            <person name="Varghese N."/>
            <person name="Submissions S."/>
        </authorList>
    </citation>
    <scope>NUCLEOTIDE SEQUENCE [LARGE SCALE GENOMIC DNA]</scope>
    <source>
        <strain evidence="8">DSM 11526</strain>
    </source>
</reference>
<dbReference type="RefSeq" id="WP_091823876.1">
    <property type="nucleotide sequence ID" value="NZ_FNRJ01000003.1"/>
</dbReference>
<dbReference type="InterPro" id="IPR003439">
    <property type="entry name" value="ABC_transporter-like_ATP-bd"/>
</dbReference>
<dbReference type="EMBL" id="FNRJ01000003">
    <property type="protein sequence ID" value="SEA37437.1"/>
    <property type="molecule type" value="Genomic_DNA"/>
</dbReference>